<dbReference type="Pfam" id="PF01255">
    <property type="entry name" value="Prenyltransf"/>
    <property type="match status" value="1"/>
</dbReference>
<dbReference type="Proteomes" id="UP000178783">
    <property type="component" value="Unassembled WGS sequence"/>
</dbReference>
<proteinExistence type="inferred from homology"/>
<keyword evidence="3" id="KW-0460">Magnesium</keyword>
<feature type="binding site" evidence="3">
    <location>
        <position position="67"/>
    </location>
    <ligand>
        <name>substrate</name>
    </ligand>
</feature>
<dbReference type="CDD" id="cd00475">
    <property type="entry name" value="Cis_IPPS"/>
    <property type="match status" value="1"/>
</dbReference>
<gene>
    <name evidence="4" type="ORF">A3H66_02045</name>
</gene>
<comment type="cofactor">
    <cofactor evidence="3">
        <name>Mg(2+)</name>
        <dbReference type="ChEBI" id="CHEBI:18420"/>
    </cofactor>
    <text evidence="3">Binds 2 magnesium ions per subunit.</text>
</comment>
<sequence length="234" mass="27405">MSEKKKQDIPVHVGIIMDGNRRWAKERNLPTFEGHQKGYEKLKLASDWFFSRGVKILSFYAFSTENWQRQPEEVNYLMKLLLNAVEFSLREQAKKEGYKVLISGRLKELPGDLPAKCLEIIAETQANKRGIINFCLNYGGRAEIVDAVRKMMKNKVELEQVHEGMIKKYLYNGDLSDPDIIVRTSGEQRLSGFMMWQAAYSELFFIKKYWPDFEELDADMIIKEFAERKRRFGV</sequence>
<organism evidence="4 5">
    <name type="scientific">Candidatus Falkowbacteria bacterium RIFCSPLOWO2_02_FULL_45_21</name>
    <dbReference type="NCBI Taxonomy" id="1797989"/>
    <lineage>
        <taxon>Bacteria</taxon>
        <taxon>Candidatus Falkowiibacteriota</taxon>
    </lineage>
</organism>
<comment type="caution">
    <text evidence="4">The sequence shown here is derived from an EMBL/GenBank/DDBJ whole genome shotgun (WGS) entry which is preliminary data.</text>
</comment>
<dbReference type="STRING" id="1797989.A3H66_02045"/>
<feature type="binding site" evidence="3">
    <location>
        <begin position="189"/>
        <end position="191"/>
    </location>
    <ligand>
        <name>substrate</name>
    </ligand>
</feature>
<dbReference type="EC" id="2.5.1.-" evidence="3"/>
<dbReference type="NCBIfam" id="TIGR00055">
    <property type="entry name" value="uppS"/>
    <property type="match status" value="1"/>
</dbReference>
<evidence type="ECO:0000313" key="4">
    <source>
        <dbReference type="EMBL" id="OGF24292.1"/>
    </source>
</evidence>
<comment type="similarity">
    <text evidence="2">Belongs to the UPP synthase family. Z-FPP synthase subfamily.</text>
</comment>
<dbReference type="PANTHER" id="PTHR10291:SF43">
    <property type="entry name" value="DEHYDRODOLICHYL DIPHOSPHATE SYNTHASE COMPLEX SUBUNIT DHDDS"/>
    <property type="match status" value="1"/>
</dbReference>
<dbReference type="AlphaFoldDB" id="A0A1F5SCJ8"/>
<dbReference type="InterPro" id="IPR036424">
    <property type="entry name" value="UPP_synth-like_sf"/>
</dbReference>
<dbReference type="GO" id="GO:0016094">
    <property type="term" value="P:polyprenol biosynthetic process"/>
    <property type="evidence" value="ECO:0007669"/>
    <property type="project" value="TreeGrafter"/>
</dbReference>
<dbReference type="EMBL" id="MFFW01000028">
    <property type="protein sequence ID" value="OGF24292.1"/>
    <property type="molecule type" value="Genomic_DNA"/>
</dbReference>
<feature type="binding site" evidence="3">
    <location>
        <position position="35"/>
    </location>
    <ligand>
        <name>substrate</name>
    </ligand>
</feature>
<comment type="subunit">
    <text evidence="3">Homodimer.</text>
</comment>
<dbReference type="SUPFAM" id="SSF64005">
    <property type="entry name" value="Undecaprenyl diphosphate synthase"/>
    <property type="match status" value="1"/>
</dbReference>
<feature type="binding site" evidence="3">
    <location>
        <position position="183"/>
    </location>
    <ligand>
        <name>substrate</name>
    </ligand>
</feature>
<protein>
    <recommendedName>
        <fullName evidence="3">Isoprenyl transferase</fullName>
        <ecNumber evidence="3">2.5.1.-</ecNumber>
    </recommendedName>
</protein>
<feature type="binding site" evidence="3">
    <location>
        <position position="69"/>
    </location>
    <ligand>
        <name>substrate</name>
    </ligand>
</feature>
<evidence type="ECO:0000256" key="2">
    <source>
        <dbReference type="ARBA" id="ARBA00038453"/>
    </source>
</evidence>
<dbReference type="Gene3D" id="3.40.1180.10">
    <property type="entry name" value="Decaprenyl diphosphate synthase-like"/>
    <property type="match status" value="1"/>
</dbReference>
<feature type="binding site" evidence="3">
    <location>
        <position position="18"/>
    </location>
    <ligand>
        <name>Mg(2+)</name>
        <dbReference type="ChEBI" id="CHEBI:18420"/>
    </ligand>
</feature>
<reference evidence="4 5" key="1">
    <citation type="journal article" date="2016" name="Nat. Commun.">
        <title>Thousands of microbial genomes shed light on interconnected biogeochemical processes in an aquifer system.</title>
        <authorList>
            <person name="Anantharaman K."/>
            <person name="Brown C.T."/>
            <person name="Hug L.A."/>
            <person name="Sharon I."/>
            <person name="Castelle C.J."/>
            <person name="Probst A.J."/>
            <person name="Thomas B.C."/>
            <person name="Singh A."/>
            <person name="Wilkins M.J."/>
            <person name="Karaoz U."/>
            <person name="Brodie E.L."/>
            <person name="Williams K.H."/>
            <person name="Hubbard S.S."/>
            <person name="Banfield J.F."/>
        </authorList>
    </citation>
    <scope>NUCLEOTIDE SEQUENCE [LARGE SCALE GENOMIC DNA]</scope>
</reference>
<evidence type="ECO:0000256" key="1">
    <source>
        <dbReference type="ARBA" id="ARBA00022679"/>
    </source>
</evidence>
<feature type="active site" evidence="3">
    <location>
        <position position="18"/>
    </location>
</feature>
<keyword evidence="1 3" id="KW-0808">Transferase</keyword>
<comment type="function">
    <text evidence="3">Catalyzes the condensation of isopentenyl diphosphate (IPP) with allylic pyrophosphates generating different type of terpenoids.</text>
</comment>
<feature type="binding site" evidence="3">
    <location>
        <begin position="19"/>
        <end position="22"/>
    </location>
    <ligand>
        <name>substrate</name>
    </ligand>
</feature>
<dbReference type="GO" id="GO:0045547">
    <property type="term" value="F:ditrans,polycis-polyprenyl diphosphate synthase [(2E,6E)-farnesyl diphosphate specific] activity"/>
    <property type="evidence" value="ECO:0007669"/>
    <property type="project" value="TreeGrafter"/>
</dbReference>
<accession>A0A1F5SCJ8</accession>
<feature type="binding site" evidence="3">
    <location>
        <position position="202"/>
    </location>
    <ligand>
        <name>Mg(2+)</name>
        <dbReference type="ChEBI" id="CHEBI:18420"/>
    </ligand>
</feature>
<evidence type="ECO:0000256" key="3">
    <source>
        <dbReference type="HAMAP-Rule" id="MF_01139"/>
    </source>
</evidence>
<feature type="binding site" evidence="3">
    <location>
        <position position="23"/>
    </location>
    <ligand>
        <name>substrate</name>
    </ligand>
</feature>
<feature type="active site" description="Proton acceptor" evidence="3">
    <location>
        <position position="66"/>
    </location>
</feature>
<dbReference type="GO" id="GO:0000287">
    <property type="term" value="F:magnesium ion binding"/>
    <property type="evidence" value="ECO:0007669"/>
    <property type="project" value="UniProtKB-UniRule"/>
</dbReference>
<keyword evidence="3" id="KW-0479">Metal-binding</keyword>
<dbReference type="PROSITE" id="PS01066">
    <property type="entry name" value="UPP_SYNTHASE"/>
    <property type="match status" value="1"/>
</dbReference>
<dbReference type="HAMAP" id="MF_01139">
    <property type="entry name" value="ISPT"/>
    <property type="match status" value="1"/>
</dbReference>
<dbReference type="InterPro" id="IPR018520">
    <property type="entry name" value="UPP_synth-like_CS"/>
</dbReference>
<dbReference type="InterPro" id="IPR001441">
    <property type="entry name" value="UPP_synth-like"/>
</dbReference>
<name>A0A1F5SCJ8_9BACT</name>
<evidence type="ECO:0000313" key="5">
    <source>
        <dbReference type="Proteomes" id="UP000178783"/>
    </source>
</evidence>
<comment type="caution">
    <text evidence="3">Lacks conserved residue(s) required for the propagation of feature annotation.</text>
</comment>
<dbReference type="PANTHER" id="PTHR10291">
    <property type="entry name" value="DEHYDRODOLICHYL DIPHOSPHATE SYNTHASE FAMILY MEMBER"/>
    <property type="match status" value="1"/>
</dbReference>
<feature type="binding site" evidence="3">
    <location>
        <begin position="63"/>
        <end position="65"/>
    </location>
    <ligand>
        <name>substrate</name>
    </ligand>
</feature>